<dbReference type="EC" id="1.1.1.81" evidence="6"/>
<evidence type="ECO:0000256" key="3">
    <source>
        <dbReference type="RuleBase" id="RU003719"/>
    </source>
</evidence>
<dbReference type="InterPro" id="IPR050223">
    <property type="entry name" value="D-isomer_2-hydroxyacid_DH"/>
</dbReference>
<name>A0A212KAE2_9DELT</name>
<dbReference type="EC" id="1.1.1.79" evidence="6"/>
<organism evidence="6">
    <name type="scientific">uncultured delta proteobacterium</name>
    <dbReference type="NCBI Taxonomy" id="34034"/>
    <lineage>
        <taxon>Bacteria</taxon>
        <taxon>Deltaproteobacteria</taxon>
        <taxon>environmental samples</taxon>
    </lineage>
</organism>
<gene>
    <name evidence="6" type="primary">tiaE</name>
    <name evidence="6" type="ORF">KL86DPRO_40164</name>
</gene>
<accession>A0A212KAE2</accession>
<evidence type="ECO:0000259" key="4">
    <source>
        <dbReference type="Pfam" id="PF00389"/>
    </source>
</evidence>
<dbReference type="GO" id="GO:0030267">
    <property type="term" value="F:glyoxylate reductase (NADPH) activity"/>
    <property type="evidence" value="ECO:0007669"/>
    <property type="project" value="UniProtKB-EC"/>
</dbReference>
<dbReference type="Pfam" id="PF00389">
    <property type="entry name" value="2-Hacid_dh"/>
    <property type="match status" value="1"/>
</dbReference>
<dbReference type="AlphaFoldDB" id="A0A212KAE2"/>
<dbReference type="EMBL" id="FLUQ01000004">
    <property type="protein sequence ID" value="SBW08714.1"/>
    <property type="molecule type" value="Genomic_DNA"/>
</dbReference>
<evidence type="ECO:0000313" key="6">
    <source>
        <dbReference type="EMBL" id="SBW08714.1"/>
    </source>
</evidence>
<evidence type="ECO:0000259" key="5">
    <source>
        <dbReference type="Pfam" id="PF02826"/>
    </source>
</evidence>
<evidence type="ECO:0000256" key="2">
    <source>
        <dbReference type="ARBA" id="ARBA00023002"/>
    </source>
</evidence>
<dbReference type="InterPro" id="IPR036291">
    <property type="entry name" value="NAD(P)-bd_dom_sf"/>
</dbReference>
<protein>
    <submittedName>
        <fullName evidence="6">2-oxo-carboxylic acid reductase (Glyoxalate reductase) (2-ketoaldonate reductase)</fullName>
        <ecNumber evidence="6">1.1.1.215</ecNumber>
        <ecNumber evidence="6">1.1.1.79</ecNumber>
        <ecNumber evidence="6">1.1.1.81</ecNumber>
    </submittedName>
</protein>
<dbReference type="PANTHER" id="PTHR10996:SF283">
    <property type="entry name" value="GLYOXYLATE_HYDROXYPYRUVATE REDUCTASE B"/>
    <property type="match status" value="1"/>
</dbReference>
<dbReference type="GO" id="GO:0008873">
    <property type="term" value="F:gluconate 2-dehydrogenase activity"/>
    <property type="evidence" value="ECO:0007669"/>
    <property type="project" value="UniProtKB-EC"/>
</dbReference>
<reference evidence="6" key="1">
    <citation type="submission" date="2016-04" db="EMBL/GenBank/DDBJ databases">
        <authorList>
            <person name="Evans L.H."/>
            <person name="Alamgir A."/>
            <person name="Owens N."/>
            <person name="Weber N.D."/>
            <person name="Virtaneva K."/>
            <person name="Barbian K."/>
            <person name="Babar A."/>
            <person name="Rosenke K."/>
        </authorList>
    </citation>
    <scope>NUCLEOTIDE SEQUENCE</scope>
    <source>
        <strain evidence="6">86</strain>
    </source>
</reference>
<comment type="similarity">
    <text evidence="1 3">Belongs to the D-isomer specific 2-hydroxyacid dehydrogenase family.</text>
</comment>
<dbReference type="InterPro" id="IPR006140">
    <property type="entry name" value="D-isomer_DH_NAD-bd"/>
</dbReference>
<dbReference type="InterPro" id="IPR006139">
    <property type="entry name" value="D-isomer_2_OHA_DH_cat_dom"/>
</dbReference>
<dbReference type="Gene3D" id="3.40.50.720">
    <property type="entry name" value="NAD(P)-binding Rossmann-like Domain"/>
    <property type="match status" value="2"/>
</dbReference>
<dbReference type="CDD" id="cd05301">
    <property type="entry name" value="GDH"/>
    <property type="match status" value="1"/>
</dbReference>
<dbReference type="GO" id="GO:0051287">
    <property type="term" value="F:NAD binding"/>
    <property type="evidence" value="ECO:0007669"/>
    <property type="project" value="InterPro"/>
</dbReference>
<dbReference type="SUPFAM" id="SSF52283">
    <property type="entry name" value="Formate/glycerate dehydrogenase catalytic domain-like"/>
    <property type="match status" value="1"/>
</dbReference>
<dbReference type="GO" id="GO:0005829">
    <property type="term" value="C:cytosol"/>
    <property type="evidence" value="ECO:0007669"/>
    <property type="project" value="TreeGrafter"/>
</dbReference>
<proteinExistence type="inferred from homology"/>
<dbReference type="InterPro" id="IPR029753">
    <property type="entry name" value="D-isomer_DH_CS"/>
</dbReference>
<dbReference type="Pfam" id="PF02826">
    <property type="entry name" value="2-Hacid_dh_C"/>
    <property type="match status" value="1"/>
</dbReference>
<dbReference type="PANTHER" id="PTHR10996">
    <property type="entry name" value="2-HYDROXYACID DEHYDROGENASE-RELATED"/>
    <property type="match status" value="1"/>
</dbReference>
<dbReference type="GO" id="GO:0016618">
    <property type="term" value="F:hydroxypyruvate reductase [NAD(P)H] activity"/>
    <property type="evidence" value="ECO:0007669"/>
    <property type="project" value="UniProtKB-EC"/>
</dbReference>
<dbReference type="FunFam" id="3.40.50.720:FF:000462">
    <property type="entry name" value="Glyoxylate reductase (NADP+)"/>
    <property type="match status" value="1"/>
</dbReference>
<sequence length="328" mass="35528">MKKNIVLCHPLPDDLLARLQSVFSVAYFPDGITERTAAPFEAALAEAEGLVVSAIPRIPVTRELLAKAPKPRSVATVSVGYDHCDVPALTERGITLTNTPAVLTETTADTVFALILAAARRVVELGSMVREGRWTANITPEHYGINVHHKTIGIIGFGRIGQAVARRALGFGMRVVYTGPSRKTEAEQQYNAEYMPLDELLAAADFVCLTLQPSEKTRNLISREKIALMRPSAVLINISRGFVVDEDALAEALRDKKIHAAGLDVFVTEPLPATSPLRQLDNVVLLPHIGSATGETRYAMMACAVDNIIAALNGTLKENCVNRELLDA</sequence>
<keyword evidence="2 3" id="KW-0560">Oxidoreductase</keyword>
<dbReference type="EC" id="1.1.1.215" evidence="6"/>
<dbReference type="SUPFAM" id="SSF51735">
    <property type="entry name" value="NAD(P)-binding Rossmann-fold domains"/>
    <property type="match status" value="1"/>
</dbReference>
<feature type="domain" description="D-isomer specific 2-hydroxyacid dehydrogenase NAD-binding" evidence="5">
    <location>
        <begin position="112"/>
        <end position="290"/>
    </location>
</feature>
<evidence type="ECO:0000256" key="1">
    <source>
        <dbReference type="ARBA" id="ARBA00005854"/>
    </source>
</evidence>
<feature type="domain" description="D-isomer specific 2-hydroxyacid dehydrogenase catalytic" evidence="4">
    <location>
        <begin position="5"/>
        <end position="322"/>
    </location>
</feature>
<dbReference type="PROSITE" id="PS00671">
    <property type="entry name" value="D_2_HYDROXYACID_DH_3"/>
    <property type="match status" value="1"/>
</dbReference>